<name>A0ABW8JF35_9GAMM</name>
<proteinExistence type="predicted"/>
<sequence>MKSEYDFSKARRAKDIPHLSTLQEQAGGGKTRITIMLDDDVIEGFKALVGPAGAYQTEINRVLRAHLSASAPVTASEMFAALEKLAKTMQKAVRDTVRKELHTN</sequence>
<comment type="caution">
    <text evidence="1">The sequence shown here is derived from an EMBL/GenBank/DDBJ whole genome shotgun (WGS) entry which is preliminary data.</text>
</comment>
<organism evidence="1 2">
    <name type="scientific">Dyella jejuensis</name>
    <dbReference type="NCBI Taxonomy" id="1432009"/>
    <lineage>
        <taxon>Bacteria</taxon>
        <taxon>Pseudomonadati</taxon>
        <taxon>Pseudomonadota</taxon>
        <taxon>Gammaproteobacteria</taxon>
        <taxon>Lysobacterales</taxon>
        <taxon>Rhodanobacteraceae</taxon>
        <taxon>Dyella</taxon>
    </lineage>
</organism>
<evidence type="ECO:0000313" key="2">
    <source>
        <dbReference type="Proteomes" id="UP001620461"/>
    </source>
</evidence>
<dbReference type="Pfam" id="PF14384">
    <property type="entry name" value="BrnA_antitoxin"/>
    <property type="match status" value="1"/>
</dbReference>
<dbReference type="InterPro" id="IPR025528">
    <property type="entry name" value="BrnA_antitoxin"/>
</dbReference>
<dbReference type="Proteomes" id="UP001620461">
    <property type="component" value="Unassembled WGS sequence"/>
</dbReference>
<dbReference type="EMBL" id="JADIKJ010000004">
    <property type="protein sequence ID" value="MFK2899701.1"/>
    <property type="molecule type" value="Genomic_DNA"/>
</dbReference>
<reference evidence="1 2" key="1">
    <citation type="submission" date="2020-10" db="EMBL/GenBank/DDBJ databases">
        <title>Phylogeny of dyella-like bacteria.</title>
        <authorList>
            <person name="Fu J."/>
        </authorList>
    </citation>
    <scope>NUCLEOTIDE SEQUENCE [LARGE SCALE GENOMIC DNA]</scope>
    <source>
        <strain evidence="1 2">JP1</strain>
    </source>
</reference>
<protein>
    <submittedName>
        <fullName evidence="1">BrnA antitoxin family protein</fullName>
    </submittedName>
</protein>
<accession>A0ABW8JF35</accession>
<gene>
    <name evidence="1" type="ORF">ISP15_05075</name>
</gene>
<keyword evidence="2" id="KW-1185">Reference proteome</keyword>
<evidence type="ECO:0000313" key="1">
    <source>
        <dbReference type="EMBL" id="MFK2899701.1"/>
    </source>
</evidence>
<dbReference type="RefSeq" id="WP_404545777.1">
    <property type="nucleotide sequence ID" value="NZ_JADIKJ010000004.1"/>
</dbReference>